<reference evidence="1" key="1">
    <citation type="journal article" date="2014" name="Front. Microbiol.">
        <title>High frequency of phylogenetically diverse reductive dehalogenase-homologous genes in deep subseafloor sedimentary metagenomes.</title>
        <authorList>
            <person name="Kawai M."/>
            <person name="Futagami T."/>
            <person name="Toyoda A."/>
            <person name="Takaki Y."/>
            <person name="Nishi S."/>
            <person name="Hori S."/>
            <person name="Arai W."/>
            <person name="Tsubouchi T."/>
            <person name="Morono Y."/>
            <person name="Uchiyama I."/>
            <person name="Ito T."/>
            <person name="Fujiyama A."/>
            <person name="Inagaki F."/>
            <person name="Takami H."/>
        </authorList>
    </citation>
    <scope>NUCLEOTIDE SEQUENCE</scope>
    <source>
        <strain evidence="1">Expedition CK06-06</strain>
    </source>
</reference>
<gene>
    <name evidence="1" type="ORF">S01H1_70479</name>
</gene>
<proteinExistence type="predicted"/>
<protein>
    <submittedName>
        <fullName evidence="1">Uncharacterized protein</fullName>
    </submittedName>
</protein>
<sequence length="32" mass="3784">HLLTTRHIYGADRKTIDHAELWHASFDLPVNR</sequence>
<dbReference type="EMBL" id="BARS01046874">
    <property type="protein sequence ID" value="GAG33887.1"/>
    <property type="molecule type" value="Genomic_DNA"/>
</dbReference>
<comment type="caution">
    <text evidence="1">The sequence shown here is derived from an EMBL/GenBank/DDBJ whole genome shotgun (WGS) entry which is preliminary data.</text>
</comment>
<organism evidence="1">
    <name type="scientific">marine sediment metagenome</name>
    <dbReference type="NCBI Taxonomy" id="412755"/>
    <lineage>
        <taxon>unclassified sequences</taxon>
        <taxon>metagenomes</taxon>
        <taxon>ecological metagenomes</taxon>
    </lineage>
</organism>
<feature type="non-terminal residue" evidence="1">
    <location>
        <position position="1"/>
    </location>
</feature>
<accession>X0XEQ6</accession>
<dbReference type="AlphaFoldDB" id="X0XEQ6"/>
<evidence type="ECO:0000313" key="1">
    <source>
        <dbReference type="EMBL" id="GAG33887.1"/>
    </source>
</evidence>
<name>X0XEQ6_9ZZZZ</name>